<feature type="coiled-coil region" evidence="1">
    <location>
        <begin position="116"/>
        <end position="143"/>
    </location>
</feature>
<name>A0A0G2FY10_9PEZI</name>
<evidence type="ECO:0000256" key="1">
    <source>
        <dbReference type="SAM" id="Coils"/>
    </source>
</evidence>
<dbReference type="Proteomes" id="UP000034680">
    <property type="component" value="Unassembled WGS sequence"/>
</dbReference>
<evidence type="ECO:0000256" key="2">
    <source>
        <dbReference type="SAM" id="MobiDB-lite"/>
    </source>
</evidence>
<keyword evidence="4" id="KW-1185">Reference proteome</keyword>
<sequence length="154" mass="17501">MGRQKRMDALWEKLDREHAFFIFNIDTENEDPNCMTTEGPHRSATPLGGKQRRAAPMRGRGIEGSPESSDGKSGLEQVKEIVKDIIKDIVEDIIEDVTDGLVCPKLKERDAEIKGMLEAKADQDELKEELAATRRMLEEQRRQLAVIIDWIRGV</sequence>
<keyword evidence="1" id="KW-0175">Coiled coil</keyword>
<feature type="region of interest" description="Disordered" evidence="2">
    <location>
        <begin position="31"/>
        <end position="75"/>
    </location>
</feature>
<reference evidence="3 4" key="1">
    <citation type="submission" date="2015-05" db="EMBL/GenBank/DDBJ databases">
        <title>Distinctive expansion of gene families associated with plant cell wall degradation and secondary metabolism in the genomes of grapevine trunk pathogens.</title>
        <authorList>
            <person name="Lawrence D.P."/>
            <person name="Travadon R."/>
            <person name="Rolshausen P.E."/>
            <person name="Baumgartner K."/>
        </authorList>
    </citation>
    <scope>NUCLEOTIDE SEQUENCE [LARGE SCALE GENOMIC DNA]</scope>
    <source>
        <strain evidence="3">DA912</strain>
    </source>
</reference>
<comment type="caution">
    <text evidence="3">The sequence shown here is derived from an EMBL/GenBank/DDBJ whole genome shotgun (WGS) entry which is preliminary data.</text>
</comment>
<evidence type="ECO:0000313" key="4">
    <source>
        <dbReference type="Proteomes" id="UP000034680"/>
    </source>
</evidence>
<dbReference type="OrthoDB" id="10657944at2759"/>
<organism evidence="3 4">
    <name type="scientific">Diaporthe ampelina</name>
    <dbReference type="NCBI Taxonomy" id="1214573"/>
    <lineage>
        <taxon>Eukaryota</taxon>
        <taxon>Fungi</taxon>
        <taxon>Dikarya</taxon>
        <taxon>Ascomycota</taxon>
        <taxon>Pezizomycotina</taxon>
        <taxon>Sordariomycetes</taxon>
        <taxon>Sordariomycetidae</taxon>
        <taxon>Diaporthales</taxon>
        <taxon>Diaporthaceae</taxon>
        <taxon>Diaporthe</taxon>
    </lineage>
</organism>
<accession>A0A0G2FY10</accession>
<proteinExistence type="predicted"/>
<protein>
    <submittedName>
        <fullName evidence="3">Uncharacterized protein</fullName>
    </submittedName>
</protein>
<dbReference type="EMBL" id="LCUC01000042">
    <property type="protein sequence ID" value="KKY38931.1"/>
    <property type="molecule type" value="Genomic_DNA"/>
</dbReference>
<evidence type="ECO:0000313" key="3">
    <source>
        <dbReference type="EMBL" id="KKY38931.1"/>
    </source>
</evidence>
<dbReference type="AlphaFoldDB" id="A0A0G2FY10"/>
<reference evidence="3 4" key="2">
    <citation type="submission" date="2015-05" db="EMBL/GenBank/DDBJ databases">
        <authorList>
            <person name="Morales-Cruz A."/>
            <person name="Amrine K.C."/>
            <person name="Cantu D."/>
        </authorList>
    </citation>
    <scope>NUCLEOTIDE SEQUENCE [LARGE SCALE GENOMIC DNA]</scope>
    <source>
        <strain evidence="3">DA912</strain>
    </source>
</reference>
<gene>
    <name evidence="3" type="ORF">UCDDA912_g01066</name>
</gene>